<dbReference type="Gene3D" id="3.10.20.70">
    <property type="entry name" value="Glutamine synthetase, N-terminal domain"/>
    <property type="match status" value="1"/>
</dbReference>
<dbReference type="GeneID" id="64088990"/>
<evidence type="ECO:0000313" key="13">
    <source>
        <dbReference type="Proteomes" id="UP000279760"/>
    </source>
</evidence>
<evidence type="ECO:0000256" key="3">
    <source>
        <dbReference type="ARBA" id="ARBA00022741"/>
    </source>
</evidence>
<keyword evidence="2" id="KW-0436">Ligase</keyword>
<reference evidence="11 12" key="1">
    <citation type="submission" date="2017-09" db="EMBL/GenBank/DDBJ databases">
        <authorList>
            <person name="Girard L."/>
            <person name="Lami R."/>
            <person name="Suzuki M."/>
            <person name="Baudart J."/>
        </authorList>
    </citation>
    <scope>NUCLEOTIDE SEQUENCE [LARGE SCALE GENOMIC DNA]</scope>
    <source>
        <strain evidence="11 12">17LN0615E</strain>
    </source>
</reference>
<dbReference type="SUPFAM" id="SSF55931">
    <property type="entry name" value="Glutamine synthetase/guanido kinase"/>
    <property type="match status" value="1"/>
</dbReference>
<accession>A0A2S9ZLX6</accession>
<evidence type="ECO:0000256" key="5">
    <source>
        <dbReference type="ARBA" id="ARBA00022842"/>
    </source>
</evidence>
<keyword evidence="3" id="KW-0547">Nucleotide-binding</keyword>
<dbReference type="InterPro" id="IPR008146">
    <property type="entry name" value="Gln_synth_cat_dom"/>
</dbReference>
<keyword evidence="4" id="KW-0067">ATP-binding</keyword>
<dbReference type="GO" id="GO:0006598">
    <property type="term" value="P:polyamine catabolic process"/>
    <property type="evidence" value="ECO:0007669"/>
    <property type="project" value="TreeGrafter"/>
</dbReference>
<evidence type="ECO:0000256" key="2">
    <source>
        <dbReference type="ARBA" id="ARBA00022598"/>
    </source>
</evidence>
<dbReference type="GO" id="GO:0006542">
    <property type="term" value="P:glutamine biosynthetic process"/>
    <property type="evidence" value="ECO:0007669"/>
    <property type="project" value="InterPro"/>
</dbReference>
<reference evidence="10 13" key="3">
    <citation type="submission" date="2018-11" db="EMBL/GenBank/DDBJ databases">
        <title>Complete Genome Sequence of Vbrio mediterranei 117-T6: a Potential Pathogen Bacteria Isolated from the Conchocelis of Pyropia.</title>
        <authorList>
            <person name="Liu Q."/>
        </authorList>
    </citation>
    <scope>NUCLEOTIDE SEQUENCE [LARGE SCALE GENOMIC DNA]</scope>
    <source>
        <strain evidence="10 13">117-T6</strain>
    </source>
</reference>
<comment type="similarity">
    <text evidence="6 7">Belongs to the glutamine synthetase family.</text>
</comment>
<feature type="domain" description="GS catalytic" evidence="9">
    <location>
        <begin position="141"/>
        <end position="470"/>
    </location>
</feature>
<evidence type="ECO:0000259" key="8">
    <source>
        <dbReference type="PROSITE" id="PS51986"/>
    </source>
</evidence>
<dbReference type="PROSITE" id="PS51986">
    <property type="entry name" value="GS_BETA_GRASP"/>
    <property type="match status" value="1"/>
</dbReference>
<keyword evidence="12" id="KW-1185">Reference proteome</keyword>
<dbReference type="GO" id="GO:0004356">
    <property type="term" value="F:glutamine synthetase activity"/>
    <property type="evidence" value="ECO:0007669"/>
    <property type="project" value="InterPro"/>
</dbReference>
<evidence type="ECO:0000256" key="1">
    <source>
        <dbReference type="ARBA" id="ARBA00001946"/>
    </source>
</evidence>
<proteinExistence type="inferred from homology"/>
<evidence type="ECO:0000256" key="4">
    <source>
        <dbReference type="ARBA" id="ARBA00022840"/>
    </source>
</evidence>
<dbReference type="InterPro" id="IPR008147">
    <property type="entry name" value="Gln_synt_N"/>
</dbReference>
<dbReference type="PANTHER" id="PTHR43785:SF12">
    <property type="entry name" value="TYPE-1 GLUTAMINE SYNTHETASE 2"/>
    <property type="match status" value="1"/>
</dbReference>
<evidence type="ECO:0000313" key="11">
    <source>
        <dbReference type="EMBL" id="PRQ66759.1"/>
    </source>
</evidence>
<dbReference type="AlphaFoldDB" id="A0A2S9ZLX6"/>
<dbReference type="Proteomes" id="UP000238163">
    <property type="component" value="Unassembled WGS sequence"/>
</dbReference>
<evidence type="ECO:0000256" key="6">
    <source>
        <dbReference type="PROSITE-ProRule" id="PRU01330"/>
    </source>
</evidence>
<protein>
    <submittedName>
        <fullName evidence="10">Glutamine synthetase</fullName>
    </submittedName>
</protein>
<dbReference type="InterPro" id="IPR036651">
    <property type="entry name" value="Gln_synt_N_sf"/>
</dbReference>
<sequence length="470" mass="52244">MSGGATVGTSQLSNSADNIEPIQVSHDKLTIERFIEHHPDVTTLDLILFDMNGVVRGKRVPLSQLNKVLEQGICLPASVFALDICGETVEETGLGFEKGDGDRICRMVTSSLVTTPWQENSAQAIVTMFEPTSNQPFFADPRHVLEVQLDKLATKGFKPCIAVELEFYLQDLEPDEAGNPQPPLMPISGERMTQTQVYSLEELDEFKAFLDEVIETCNAQNIPADNITAEYAPGQFEVNLKHTSDVLLACDQAMLLKRVVRAVAKKHGFYANFMAKPYTEYAGNGCHVHISLQDDVGNNVFGENEELLLNAIAGVLAHLEDSMAIFAPNANSYRRLQPNMFVPLHATWGWDNRTVAVRIPASGTEDKRIEHRLSGADVNPYLTVAVLLASIIDGIENKLTPPAPIEGDATLLELPMLPISWDMSLHEFENSQFMKSSFGEEFCKVYLANKKHEQARFSAQVSPLEYQWYK</sequence>
<dbReference type="Pfam" id="PF00120">
    <property type="entry name" value="Gln-synt_C"/>
    <property type="match status" value="1"/>
</dbReference>
<dbReference type="EMBL" id="CP033578">
    <property type="protein sequence ID" value="AYV24951.1"/>
    <property type="molecule type" value="Genomic_DNA"/>
</dbReference>
<dbReference type="GO" id="GO:0005524">
    <property type="term" value="F:ATP binding"/>
    <property type="evidence" value="ECO:0007669"/>
    <property type="project" value="UniProtKB-KW"/>
</dbReference>
<dbReference type="InterPro" id="IPR014746">
    <property type="entry name" value="Gln_synth/guanido_kin_cat_dom"/>
</dbReference>
<dbReference type="EMBL" id="NWTN01000010">
    <property type="protein sequence ID" value="PRQ66759.1"/>
    <property type="molecule type" value="Genomic_DNA"/>
</dbReference>
<keyword evidence="5" id="KW-0460">Magnesium</keyword>
<dbReference type="Gene3D" id="3.30.590.10">
    <property type="entry name" value="Glutamine synthetase/guanido kinase, catalytic domain"/>
    <property type="match status" value="1"/>
</dbReference>
<dbReference type="PROSITE" id="PS00181">
    <property type="entry name" value="GLNA_ATP"/>
    <property type="match status" value="1"/>
</dbReference>
<gene>
    <name evidence="11" type="ORF">COR51_15730</name>
    <name evidence="10" type="ORF">ECB94_26745</name>
</gene>
<organism evidence="10 13">
    <name type="scientific">Vibrio mediterranei</name>
    <dbReference type="NCBI Taxonomy" id="689"/>
    <lineage>
        <taxon>Bacteria</taxon>
        <taxon>Pseudomonadati</taxon>
        <taxon>Pseudomonadota</taxon>
        <taxon>Gammaproteobacteria</taxon>
        <taxon>Vibrionales</taxon>
        <taxon>Vibrionaceae</taxon>
        <taxon>Vibrio</taxon>
    </lineage>
</organism>
<evidence type="ECO:0000259" key="9">
    <source>
        <dbReference type="PROSITE" id="PS51987"/>
    </source>
</evidence>
<comment type="cofactor">
    <cofactor evidence="1">
        <name>Mg(2+)</name>
        <dbReference type="ChEBI" id="CHEBI:18420"/>
    </cofactor>
</comment>
<evidence type="ECO:0000313" key="12">
    <source>
        <dbReference type="Proteomes" id="UP000238163"/>
    </source>
</evidence>
<dbReference type="SMART" id="SM01230">
    <property type="entry name" value="Gln-synt_C"/>
    <property type="match status" value="1"/>
</dbReference>
<dbReference type="PANTHER" id="PTHR43785">
    <property type="entry name" value="GAMMA-GLUTAMYLPUTRESCINE SYNTHETASE"/>
    <property type="match status" value="1"/>
</dbReference>
<dbReference type="InterPro" id="IPR027303">
    <property type="entry name" value="Gln_synth_gly_rich_site"/>
</dbReference>
<feature type="domain" description="GS beta-grasp" evidence="8">
    <location>
        <begin position="39"/>
        <end position="133"/>
    </location>
</feature>
<dbReference type="SUPFAM" id="SSF54368">
    <property type="entry name" value="Glutamine synthetase, N-terminal domain"/>
    <property type="match status" value="1"/>
</dbReference>
<evidence type="ECO:0000313" key="10">
    <source>
        <dbReference type="EMBL" id="AYV24951.1"/>
    </source>
</evidence>
<dbReference type="RefSeq" id="WP_031496044.1">
    <property type="nucleotide sequence ID" value="NZ_CP033578.1"/>
</dbReference>
<name>A0A2S9ZLX6_9VIBR</name>
<dbReference type="Proteomes" id="UP000279760">
    <property type="component" value="Chromosome 2"/>
</dbReference>
<evidence type="ECO:0000256" key="7">
    <source>
        <dbReference type="RuleBase" id="RU000384"/>
    </source>
</evidence>
<reference evidence="11 12" key="2">
    <citation type="submission" date="2018-03" db="EMBL/GenBank/DDBJ databases">
        <title>Genetic Diversity and Phenotypic Plasticity of AHL Mediated Quorum Sensing in Environmental Strains of Vibrio mediterranei.</title>
        <authorList>
            <person name="Lantoine F."/>
            <person name="Vouve F."/>
        </authorList>
    </citation>
    <scope>NUCLEOTIDE SEQUENCE [LARGE SCALE GENOMIC DNA]</scope>
    <source>
        <strain evidence="11 12">17LN0615E</strain>
    </source>
</reference>
<dbReference type="PROSITE" id="PS51987">
    <property type="entry name" value="GS_CATALYTIC"/>
    <property type="match status" value="1"/>
</dbReference>